<dbReference type="PANTHER" id="PTHR24067">
    <property type="entry name" value="UBIQUITIN-CONJUGATING ENZYME E2"/>
    <property type="match status" value="1"/>
</dbReference>
<keyword evidence="3" id="KW-1185">Reference proteome</keyword>
<comment type="caution">
    <text evidence="2">The sequence shown here is derived from an EMBL/GenBank/DDBJ whole genome shotgun (WGS) entry which is preliminary data.</text>
</comment>
<sequence>LIYIRMSTPASLRILRDLNQLQHIITEGVSAAPVNNNIMIWDALILGPPETPFEDGTFKISIEFTENYPYEPPAFRFLSKMFHPNVYSDGTFLLDILHNHWNPSYTVSSVLISILSLLSEPNLNSSVNPSAAQLYQENQSEYVKTVKECVELSWMD</sequence>
<dbReference type="PROSITE" id="PS50127">
    <property type="entry name" value="UBC_2"/>
    <property type="match status" value="1"/>
</dbReference>
<accession>A0A8J2PPG7</accession>
<dbReference type="OrthoDB" id="9984419at2759"/>
<dbReference type="InterPro" id="IPR000608">
    <property type="entry name" value="UBC"/>
</dbReference>
<dbReference type="Proteomes" id="UP000708208">
    <property type="component" value="Unassembled WGS sequence"/>
</dbReference>
<organism evidence="2 3">
    <name type="scientific">Allacma fusca</name>
    <dbReference type="NCBI Taxonomy" id="39272"/>
    <lineage>
        <taxon>Eukaryota</taxon>
        <taxon>Metazoa</taxon>
        <taxon>Ecdysozoa</taxon>
        <taxon>Arthropoda</taxon>
        <taxon>Hexapoda</taxon>
        <taxon>Collembola</taxon>
        <taxon>Symphypleona</taxon>
        <taxon>Sminthuridae</taxon>
        <taxon>Allacma</taxon>
    </lineage>
</organism>
<evidence type="ECO:0000313" key="2">
    <source>
        <dbReference type="EMBL" id="CAG7820289.1"/>
    </source>
</evidence>
<dbReference type="AlphaFoldDB" id="A0A8J2PPG7"/>
<reference evidence="2" key="1">
    <citation type="submission" date="2021-06" db="EMBL/GenBank/DDBJ databases">
        <authorList>
            <person name="Hodson N. C."/>
            <person name="Mongue J. A."/>
            <person name="Jaron S. K."/>
        </authorList>
    </citation>
    <scope>NUCLEOTIDE SEQUENCE</scope>
</reference>
<gene>
    <name evidence="2" type="ORF">AFUS01_LOCUS30688</name>
</gene>
<feature type="non-terminal residue" evidence="2">
    <location>
        <position position="1"/>
    </location>
</feature>
<dbReference type="CDD" id="cd23790">
    <property type="entry name" value="UBCc_UBE2A_2B"/>
    <property type="match status" value="1"/>
</dbReference>
<feature type="domain" description="UBC core" evidence="1">
    <location>
        <begin position="9"/>
        <end position="155"/>
    </location>
</feature>
<name>A0A8J2PPG7_9HEXA</name>
<evidence type="ECO:0000259" key="1">
    <source>
        <dbReference type="PROSITE" id="PS50127"/>
    </source>
</evidence>
<dbReference type="Pfam" id="PF00179">
    <property type="entry name" value="UQ_con"/>
    <property type="match status" value="1"/>
</dbReference>
<dbReference type="EMBL" id="CAJVCH010474350">
    <property type="protein sequence ID" value="CAG7820289.1"/>
    <property type="molecule type" value="Genomic_DNA"/>
</dbReference>
<evidence type="ECO:0000313" key="3">
    <source>
        <dbReference type="Proteomes" id="UP000708208"/>
    </source>
</evidence>
<proteinExistence type="predicted"/>
<dbReference type="InterPro" id="IPR050113">
    <property type="entry name" value="Ub_conjugating_enzyme"/>
</dbReference>
<dbReference type="SMART" id="SM00212">
    <property type="entry name" value="UBCc"/>
    <property type="match status" value="1"/>
</dbReference>
<protein>
    <recommendedName>
        <fullName evidence="1">UBC core domain-containing protein</fullName>
    </recommendedName>
</protein>